<name>A0ACB6QRU7_9PLEO</name>
<dbReference type="Proteomes" id="UP000799755">
    <property type="component" value="Unassembled WGS sequence"/>
</dbReference>
<protein>
    <submittedName>
        <fullName evidence="1">Uncharacterized protein</fullName>
    </submittedName>
</protein>
<reference evidence="1" key="1">
    <citation type="journal article" date="2020" name="Stud. Mycol.">
        <title>101 Dothideomycetes genomes: a test case for predicting lifestyles and emergence of pathogens.</title>
        <authorList>
            <person name="Haridas S."/>
            <person name="Albert R."/>
            <person name="Binder M."/>
            <person name="Bloem J."/>
            <person name="Labutti K."/>
            <person name="Salamov A."/>
            <person name="Andreopoulos B."/>
            <person name="Baker S."/>
            <person name="Barry K."/>
            <person name="Bills G."/>
            <person name="Bluhm B."/>
            <person name="Cannon C."/>
            <person name="Castanera R."/>
            <person name="Culley D."/>
            <person name="Daum C."/>
            <person name="Ezra D."/>
            <person name="Gonzalez J."/>
            <person name="Henrissat B."/>
            <person name="Kuo A."/>
            <person name="Liang C."/>
            <person name="Lipzen A."/>
            <person name="Lutzoni F."/>
            <person name="Magnuson J."/>
            <person name="Mondo S."/>
            <person name="Nolan M."/>
            <person name="Ohm R."/>
            <person name="Pangilinan J."/>
            <person name="Park H.-J."/>
            <person name="Ramirez L."/>
            <person name="Alfaro M."/>
            <person name="Sun H."/>
            <person name="Tritt A."/>
            <person name="Yoshinaga Y."/>
            <person name="Zwiers L.-H."/>
            <person name="Turgeon B."/>
            <person name="Goodwin S."/>
            <person name="Spatafora J."/>
            <person name="Crous P."/>
            <person name="Grigoriev I."/>
        </authorList>
    </citation>
    <scope>NUCLEOTIDE SEQUENCE</scope>
    <source>
        <strain evidence="1">ATCC 200398</strain>
    </source>
</reference>
<dbReference type="EMBL" id="MU003510">
    <property type="protein sequence ID" value="KAF2469709.1"/>
    <property type="molecule type" value="Genomic_DNA"/>
</dbReference>
<organism evidence="1 2">
    <name type="scientific">Lindgomyces ingoldianus</name>
    <dbReference type="NCBI Taxonomy" id="673940"/>
    <lineage>
        <taxon>Eukaryota</taxon>
        <taxon>Fungi</taxon>
        <taxon>Dikarya</taxon>
        <taxon>Ascomycota</taxon>
        <taxon>Pezizomycotina</taxon>
        <taxon>Dothideomycetes</taxon>
        <taxon>Pleosporomycetidae</taxon>
        <taxon>Pleosporales</taxon>
        <taxon>Lindgomycetaceae</taxon>
        <taxon>Lindgomyces</taxon>
    </lineage>
</organism>
<evidence type="ECO:0000313" key="2">
    <source>
        <dbReference type="Proteomes" id="UP000799755"/>
    </source>
</evidence>
<keyword evidence="2" id="KW-1185">Reference proteome</keyword>
<gene>
    <name evidence="1" type="ORF">BDR25DRAFT_38440</name>
</gene>
<accession>A0ACB6QRU7</accession>
<sequence length="71" mass="8273">MLRELGWVVVVRGNRDSPRNSELSLRSVEDLLQMRNKLMSLRKTPAGLIGMIFHSYDSIWVERCSGIIRER</sequence>
<comment type="caution">
    <text evidence="1">The sequence shown here is derived from an EMBL/GenBank/DDBJ whole genome shotgun (WGS) entry which is preliminary data.</text>
</comment>
<evidence type="ECO:0000313" key="1">
    <source>
        <dbReference type="EMBL" id="KAF2469709.1"/>
    </source>
</evidence>
<proteinExistence type="predicted"/>